<protein>
    <submittedName>
        <fullName evidence="7">Precorrin-6A reductase</fullName>
        <ecNumber evidence="7">1.3.1.54</ecNumber>
    </submittedName>
</protein>
<keyword evidence="8" id="KW-1185">Reference proteome</keyword>
<evidence type="ECO:0000259" key="6">
    <source>
        <dbReference type="Pfam" id="PF00590"/>
    </source>
</evidence>
<dbReference type="NCBIfam" id="TIGR02469">
    <property type="entry name" value="CbiT"/>
    <property type="match status" value="1"/>
</dbReference>
<dbReference type="Pfam" id="PF00590">
    <property type="entry name" value="TP_methylase"/>
    <property type="match status" value="1"/>
</dbReference>
<dbReference type="InterPro" id="IPR003723">
    <property type="entry name" value="Precorrin-6x_reduct"/>
</dbReference>
<dbReference type="EC" id="1.3.1.54" evidence="7"/>
<dbReference type="PANTHER" id="PTHR43182">
    <property type="entry name" value="COBALT-PRECORRIN-6B C(15)-METHYLTRANSFERASE (DECARBOXYLATING)"/>
    <property type="match status" value="1"/>
</dbReference>
<organism evidence="7 8">
    <name type="scientific">Kineothrix sedimenti</name>
    <dbReference type="NCBI Taxonomy" id="3123317"/>
    <lineage>
        <taxon>Bacteria</taxon>
        <taxon>Bacillati</taxon>
        <taxon>Bacillota</taxon>
        <taxon>Clostridia</taxon>
        <taxon>Lachnospirales</taxon>
        <taxon>Lachnospiraceae</taxon>
        <taxon>Kineothrix</taxon>
    </lineage>
</organism>
<dbReference type="PROSITE" id="PS51014">
    <property type="entry name" value="COBK_CBIJ"/>
    <property type="match status" value="1"/>
</dbReference>
<feature type="domain" description="Tetrapyrrole methylase" evidence="6">
    <location>
        <begin position="267"/>
        <end position="461"/>
    </location>
</feature>
<dbReference type="Gene3D" id="3.40.50.150">
    <property type="entry name" value="Vaccinia Virus protein VP39"/>
    <property type="match status" value="1"/>
</dbReference>
<name>A0ABZ3F1C8_9FIRM</name>
<evidence type="ECO:0000313" key="8">
    <source>
        <dbReference type="Proteomes" id="UP001451571"/>
    </source>
</evidence>
<evidence type="ECO:0000256" key="3">
    <source>
        <dbReference type="ARBA" id="ARBA00022603"/>
    </source>
</evidence>
<evidence type="ECO:0000313" key="7">
    <source>
        <dbReference type="EMBL" id="XAH75615.1"/>
    </source>
</evidence>
<dbReference type="InterPro" id="IPR014008">
    <property type="entry name" value="Cbl_synth_MTase_CbiT"/>
</dbReference>
<keyword evidence="3" id="KW-0489">Methyltransferase</keyword>
<dbReference type="SUPFAM" id="SSF53790">
    <property type="entry name" value="Tetrapyrrole methylase"/>
    <property type="match status" value="1"/>
</dbReference>
<dbReference type="InterPro" id="IPR000878">
    <property type="entry name" value="4pyrrol_Mease"/>
</dbReference>
<dbReference type="NCBIfam" id="TIGR02467">
    <property type="entry name" value="CbiE"/>
    <property type="match status" value="1"/>
</dbReference>
<dbReference type="SUPFAM" id="SSF53335">
    <property type="entry name" value="S-adenosyl-L-methionine-dependent methyltransferases"/>
    <property type="match status" value="1"/>
</dbReference>
<dbReference type="InterPro" id="IPR035996">
    <property type="entry name" value="4pyrrol_Methylase_sf"/>
</dbReference>
<dbReference type="NCBIfam" id="TIGR00715">
    <property type="entry name" value="precor6x_red"/>
    <property type="match status" value="1"/>
</dbReference>
<evidence type="ECO:0000256" key="5">
    <source>
        <dbReference type="ARBA" id="ARBA00022691"/>
    </source>
</evidence>
<dbReference type="Pfam" id="PF02571">
    <property type="entry name" value="CbiJ"/>
    <property type="match status" value="1"/>
</dbReference>
<comment type="pathway">
    <text evidence="1">Cofactor biosynthesis; adenosylcobalamin biosynthesis.</text>
</comment>
<dbReference type="InterPro" id="IPR012818">
    <property type="entry name" value="CbiE"/>
</dbReference>
<evidence type="ECO:0000256" key="1">
    <source>
        <dbReference type="ARBA" id="ARBA00004953"/>
    </source>
</evidence>
<sequence>MKPEKKQILIFGGTTEGRRLAESMCAAGFFCTVSVATQYGEQVMEEMPALTLHRGRMDAGQMEEFIKKGRFFAVVDATHPFAVEVSENIRKSLSGMSLPYIRLKRDTGIEETEGKNLRWFRDMESCGEALQETTGNVLLTTGSKDLSAFSKEELRKRLYVRVLPNEESIALCEKQGICGKQIIAMQGPFSTEMNEAIIRQFHISYLVTKESGNTGGFYEKVKAAGNAGIPVMVIGNPEKEEQGFSYEEAAEEIYRLAGEKPESPKLMVSLIGIGMGAEGLLTLEAKEKIQRADVIFGAQRLLEEVGEEKEKYPYYLAADIIPRLADMVEKEDRYKPCIKAAVLFSGDTGFYSGASKLYEELKKETKEKRLRADVEMLSGISSMSYLAAKARMNWQDAAVISLHGRKANIMETVRREKKTFVLVSGLEDMKYLGELFSGEEWNGLRITAGYRLSYPEEEIMVLTPSMCGSLEKEGLYCCFIVNERTAAQKVSHGLKDASFLRGSTPMTKEEVREISICKLALEKNSVLYDVGSGTGSVSVECARLSDEIQVYAIESDREAVELLGKNSDLFGLTNIEVIEAQAPEGMGPLPAPTHAFIGGSGGKMIEILKVLYEKNPFLRVVINVITLETLGEITDLLKEFPVKEEDIVQVQISRAKKAGPYHLMQAENPIYIISFNFLEGLTENENT</sequence>
<accession>A0ABZ3F1C8</accession>
<dbReference type="CDD" id="cd02440">
    <property type="entry name" value="AdoMet_MTases"/>
    <property type="match status" value="1"/>
</dbReference>
<dbReference type="InterPro" id="IPR029063">
    <property type="entry name" value="SAM-dependent_MTases_sf"/>
</dbReference>
<dbReference type="CDD" id="cd11644">
    <property type="entry name" value="Precorrin-6Y-MT"/>
    <property type="match status" value="1"/>
</dbReference>
<reference evidence="7 8" key="1">
    <citation type="submission" date="2024-02" db="EMBL/GenBank/DDBJ databases">
        <title>Bacterial strain from lacustrine sediment.</title>
        <authorList>
            <person name="Petit C."/>
            <person name="Fadhlaoui K."/>
        </authorList>
    </citation>
    <scope>NUCLEOTIDE SEQUENCE [LARGE SCALE GENOMIC DNA]</scope>
    <source>
        <strain evidence="7 8">IPX-CK</strain>
    </source>
</reference>
<keyword evidence="2" id="KW-0169">Cobalamin biosynthesis</keyword>
<dbReference type="InterPro" id="IPR020596">
    <property type="entry name" value="rRNA_Ade_Mease_Trfase_CS"/>
</dbReference>
<proteinExistence type="predicted"/>
<dbReference type="PROSITE" id="PS01131">
    <property type="entry name" value="RRNA_A_DIMETH"/>
    <property type="match status" value="1"/>
</dbReference>
<keyword evidence="7" id="KW-0560">Oxidoreductase</keyword>
<dbReference type="Gene3D" id="3.40.1010.10">
    <property type="entry name" value="Cobalt-precorrin-4 Transmethylase, Domain 1"/>
    <property type="match status" value="1"/>
</dbReference>
<dbReference type="InterPro" id="IPR014777">
    <property type="entry name" value="4pyrrole_Mease_sub1"/>
</dbReference>
<dbReference type="PANTHER" id="PTHR43182:SF1">
    <property type="entry name" value="COBALT-PRECORRIN-7 C(5)-METHYLTRANSFERASE"/>
    <property type="match status" value="1"/>
</dbReference>
<dbReference type="EMBL" id="CP146256">
    <property type="protein sequence ID" value="XAH75615.1"/>
    <property type="molecule type" value="Genomic_DNA"/>
</dbReference>
<dbReference type="Proteomes" id="UP001451571">
    <property type="component" value="Chromosome"/>
</dbReference>
<evidence type="ECO:0000256" key="2">
    <source>
        <dbReference type="ARBA" id="ARBA00022573"/>
    </source>
</evidence>
<keyword evidence="5" id="KW-0949">S-adenosyl-L-methionine</keyword>
<dbReference type="GO" id="GO:0016994">
    <property type="term" value="F:precorrin-6A reductase activity"/>
    <property type="evidence" value="ECO:0007669"/>
    <property type="project" value="UniProtKB-EC"/>
</dbReference>
<gene>
    <name evidence="7" type="primary">cobK</name>
    <name evidence="7" type="ORF">V6984_07610</name>
</gene>
<evidence type="ECO:0000256" key="4">
    <source>
        <dbReference type="ARBA" id="ARBA00022679"/>
    </source>
</evidence>
<dbReference type="InterPro" id="IPR050714">
    <property type="entry name" value="Cobalamin_biosynth_MTase"/>
</dbReference>
<keyword evidence="4" id="KW-0808">Transferase</keyword>
<dbReference type="RefSeq" id="WP_342759182.1">
    <property type="nucleotide sequence ID" value="NZ_CP146256.1"/>
</dbReference>